<dbReference type="CDD" id="cd11482">
    <property type="entry name" value="SLC-NCS1sbd_NRT1-like"/>
    <property type="match status" value="1"/>
</dbReference>
<evidence type="ECO:0000256" key="3">
    <source>
        <dbReference type="ARBA" id="ARBA00022692"/>
    </source>
</evidence>
<reference evidence="7 8" key="1">
    <citation type="journal article" date="2017" name="Mycologia">
        <title>Bifiguratus adelaidae, gen. et sp. nov., a new member of Mucoromycotina in endophytic and soil-dwelling habitats.</title>
        <authorList>
            <person name="Torres-Cruz T.J."/>
            <person name="Billingsley Tobias T.L."/>
            <person name="Almatruk M."/>
            <person name="Hesse C."/>
            <person name="Kuske C.R."/>
            <person name="Desiro A."/>
            <person name="Benucci G.M."/>
            <person name="Bonito G."/>
            <person name="Stajich J.E."/>
            <person name="Dunlap C."/>
            <person name="Arnold A.E."/>
            <person name="Porras-Alfaro A."/>
        </authorList>
    </citation>
    <scope>NUCLEOTIDE SEQUENCE [LARGE SCALE GENOMIC DNA]</scope>
    <source>
        <strain evidence="7 8">AZ0501</strain>
    </source>
</reference>
<feature type="transmembrane region" description="Helical" evidence="6">
    <location>
        <begin position="72"/>
        <end position="96"/>
    </location>
</feature>
<evidence type="ECO:0008006" key="9">
    <source>
        <dbReference type="Google" id="ProtNLM"/>
    </source>
</evidence>
<dbReference type="InterPro" id="IPR012681">
    <property type="entry name" value="NCS1"/>
</dbReference>
<evidence type="ECO:0000313" key="7">
    <source>
        <dbReference type="EMBL" id="OZJ03758.1"/>
    </source>
</evidence>
<feature type="transmembrane region" description="Helical" evidence="6">
    <location>
        <begin position="322"/>
        <end position="341"/>
    </location>
</feature>
<evidence type="ECO:0000256" key="5">
    <source>
        <dbReference type="ARBA" id="ARBA00023136"/>
    </source>
</evidence>
<feature type="transmembrane region" description="Helical" evidence="6">
    <location>
        <begin position="237"/>
        <end position="258"/>
    </location>
</feature>
<evidence type="ECO:0000256" key="6">
    <source>
        <dbReference type="SAM" id="Phobius"/>
    </source>
</evidence>
<dbReference type="EMBL" id="MVBO01000070">
    <property type="protein sequence ID" value="OZJ03758.1"/>
    <property type="molecule type" value="Genomic_DNA"/>
</dbReference>
<name>A0A261XZK8_9FUNG</name>
<dbReference type="OrthoDB" id="2018619at2759"/>
<dbReference type="AlphaFoldDB" id="A0A261XZK8"/>
<comment type="similarity">
    <text evidence="2">Belongs to the purine-cytosine permease (2.A.39) family.</text>
</comment>
<dbReference type="InterPro" id="IPR001248">
    <property type="entry name" value="Pur-cyt_permease"/>
</dbReference>
<feature type="transmembrane region" description="Helical" evidence="6">
    <location>
        <begin position="468"/>
        <end position="487"/>
    </location>
</feature>
<dbReference type="Proteomes" id="UP000242875">
    <property type="component" value="Unassembled WGS sequence"/>
</dbReference>
<accession>A0A261XZK8</accession>
<dbReference type="Pfam" id="PF02133">
    <property type="entry name" value="Transp_cyt_pur"/>
    <property type="match status" value="1"/>
</dbReference>
<protein>
    <recommendedName>
        <fullName evidence="9">Uracil permease</fullName>
    </recommendedName>
</protein>
<dbReference type="InterPro" id="IPR045225">
    <property type="entry name" value="Uracil/uridine/allantoin_perm"/>
</dbReference>
<keyword evidence="5 6" id="KW-0472">Membrane</keyword>
<dbReference type="GO" id="GO:0005886">
    <property type="term" value="C:plasma membrane"/>
    <property type="evidence" value="ECO:0007669"/>
    <property type="project" value="TreeGrafter"/>
</dbReference>
<keyword evidence="3 6" id="KW-0812">Transmembrane</keyword>
<gene>
    <name evidence="7" type="ORF">BZG36_03059</name>
</gene>
<dbReference type="PANTHER" id="PTHR30618:SF2">
    <property type="entry name" value="ALLANTOIN PERMEASE-RELATED"/>
    <property type="match status" value="1"/>
</dbReference>
<dbReference type="NCBIfam" id="TIGR00800">
    <property type="entry name" value="ncs1"/>
    <property type="match status" value="1"/>
</dbReference>
<evidence type="ECO:0000256" key="2">
    <source>
        <dbReference type="ARBA" id="ARBA00008974"/>
    </source>
</evidence>
<feature type="transmembrane region" description="Helical" evidence="6">
    <location>
        <begin position="386"/>
        <end position="411"/>
    </location>
</feature>
<feature type="transmembrane region" description="Helical" evidence="6">
    <location>
        <begin position="362"/>
        <end position="380"/>
    </location>
</feature>
<dbReference type="FunFam" id="1.10.4160.10:FF:000001">
    <property type="entry name" value="Uracil permease, putative"/>
    <property type="match status" value="1"/>
</dbReference>
<keyword evidence="4 6" id="KW-1133">Transmembrane helix</keyword>
<evidence type="ECO:0000313" key="8">
    <source>
        <dbReference type="Proteomes" id="UP000242875"/>
    </source>
</evidence>
<proteinExistence type="inferred from homology"/>
<feature type="transmembrane region" description="Helical" evidence="6">
    <location>
        <begin position="172"/>
        <end position="190"/>
    </location>
</feature>
<feature type="transmembrane region" description="Helical" evidence="6">
    <location>
        <begin position="117"/>
        <end position="138"/>
    </location>
</feature>
<dbReference type="GO" id="GO:0015205">
    <property type="term" value="F:nucleobase transmembrane transporter activity"/>
    <property type="evidence" value="ECO:0007669"/>
    <property type="project" value="TreeGrafter"/>
</dbReference>
<sequence length="526" mass="57665">MKDFFDDCKYQTTALTPRLQLKKDGPMWIWEPTPPEKQTWGWFNYVSYWVSDCFNINTWMIGGSFIEIGMSWWQALICVAIGYSVCAVILVLNGFAGAKYHIGFPVQSRSSFGMYGSYIPIINRSLMACVWYGVQAWIGGQCVFQMLRAIAPGIVNIPNQLPANTGATSKDFIGFVVFWLVSLLFIYPPVEKIRHLFTLKCILLPIAGLALFIWSIVDAHGMGPIISQPATFTSTSQATWSMVLGITSSMGNMAALVVNTPDFTRYAKKPSDIVWSQLLTMPIGFLITSFMGIVVASGSKVIYGTVLWSPLDLLAQLDNRAAVFFIAFAFALATLGTNLCANSIPAGADLSALFPRFINIRRGGYICALIGLCICPWKLLADAGGFLNFLSAYSVFLGPIAGIMVCDYLLIQKQHLVVAELYKTQGLYTYSHGWNWRAYAAYIEGMIPNLPGFAGALGASVPVGATRVYGFAWILGFLVAVAIHYGLSTIFPPSAATDRPGTETVDEIVYAEYKGDDLEHASKSST</sequence>
<organism evidence="7 8">
    <name type="scientific">Bifiguratus adelaidae</name>
    <dbReference type="NCBI Taxonomy" id="1938954"/>
    <lineage>
        <taxon>Eukaryota</taxon>
        <taxon>Fungi</taxon>
        <taxon>Fungi incertae sedis</taxon>
        <taxon>Mucoromycota</taxon>
        <taxon>Mucoromycotina</taxon>
        <taxon>Endogonomycetes</taxon>
        <taxon>Endogonales</taxon>
        <taxon>Endogonales incertae sedis</taxon>
        <taxon>Bifiguratus</taxon>
    </lineage>
</organism>
<dbReference type="PANTHER" id="PTHR30618">
    <property type="entry name" value="NCS1 FAMILY PURINE/PYRIMIDINE TRANSPORTER"/>
    <property type="match status" value="1"/>
</dbReference>
<comment type="caution">
    <text evidence="7">The sequence shown here is derived from an EMBL/GenBank/DDBJ whole genome shotgun (WGS) entry which is preliminary data.</text>
</comment>
<feature type="transmembrane region" description="Helical" evidence="6">
    <location>
        <begin position="278"/>
        <end position="302"/>
    </location>
</feature>
<evidence type="ECO:0000256" key="1">
    <source>
        <dbReference type="ARBA" id="ARBA00004141"/>
    </source>
</evidence>
<keyword evidence="8" id="KW-1185">Reference proteome</keyword>
<dbReference type="Gene3D" id="1.10.4160.10">
    <property type="entry name" value="Hydantoin permease"/>
    <property type="match status" value="1"/>
</dbReference>
<comment type="subcellular location">
    <subcellularLocation>
        <location evidence="1">Membrane</location>
        <topology evidence="1">Multi-pass membrane protein</topology>
    </subcellularLocation>
</comment>
<feature type="transmembrane region" description="Helical" evidence="6">
    <location>
        <begin position="197"/>
        <end position="217"/>
    </location>
</feature>
<evidence type="ECO:0000256" key="4">
    <source>
        <dbReference type="ARBA" id="ARBA00022989"/>
    </source>
</evidence>